<protein>
    <submittedName>
        <fullName evidence="1">Uncharacterized protein</fullName>
    </submittedName>
</protein>
<name>A0A0F8WYT9_9ZZZZ</name>
<dbReference type="AlphaFoldDB" id="A0A0F8WYT9"/>
<reference evidence="1" key="1">
    <citation type="journal article" date="2015" name="Nature">
        <title>Complex archaea that bridge the gap between prokaryotes and eukaryotes.</title>
        <authorList>
            <person name="Spang A."/>
            <person name="Saw J.H."/>
            <person name="Jorgensen S.L."/>
            <person name="Zaremba-Niedzwiedzka K."/>
            <person name="Martijn J."/>
            <person name="Lind A.E."/>
            <person name="van Eijk R."/>
            <person name="Schleper C."/>
            <person name="Guy L."/>
            <person name="Ettema T.J."/>
        </authorList>
    </citation>
    <scope>NUCLEOTIDE SEQUENCE</scope>
</reference>
<feature type="non-terminal residue" evidence="1">
    <location>
        <position position="32"/>
    </location>
</feature>
<evidence type="ECO:0000313" key="1">
    <source>
        <dbReference type="EMBL" id="KKK61843.1"/>
    </source>
</evidence>
<dbReference type="EMBL" id="LAZR01062289">
    <property type="protein sequence ID" value="KKK61843.1"/>
    <property type="molecule type" value="Genomic_DNA"/>
</dbReference>
<gene>
    <name evidence="1" type="ORF">LCGC14_3010290</name>
</gene>
<comment type="caution">
    <text evidence="1">The sequence shown here is derived from an EMBL/GenBank/DDBJ whole genome shotgun (WGS) entry which is preliminary data.</text>
</comment>
<accession>A0A0F8WYT9</accession>
<proteinExistence type="predicted"/>
<organism evidence="1">
    <name type="scientific">marine sediment metagenome</name>
    <dbReference type="NCBI Taxonomy" id="412755"/>
    <lineage>
        <taxon>unclassified sequences</taxon>
        <taxon>metagenomes</taxon>
        <taxon>ecological metagenomes</taxon>
    </lineage>
</organism>
<sequence>MEMGNLAGSGEALDSSLNTIYSEFKLLRDETG</sequence>